<feature type="domain" description="Metallo-beta-lactamase" evidence="1">
    <location>
        <begin position="12"/>
        <end position="193"/>
    </location>
</feature>
<accession>A0A1C6K2H1</accession>
<dbReference type="InterPro" id="IPR001279">
    <property type="entry name" value="Metallo-B-lactamas"/>
</dbReference>
<proteinExistence type="predicted"/>
<name>A0A1C6K2H1_9FIRM</name>
<dbReference type="SUPFAM" id="SSF56281">
    <property type="entry name" value="Metallo-hydrolase/oxidoreductase"/>
    <property type="match status" value="1"/>
</dbReference>
<evidence type="ECO:0000259" key="1">
    <source>
        <dbReference type="SMART" id="SM00849"/>
    </source>
</evidence>
<dbReference type="PANTHER" id="PTHR47619">
    <property type="entry name" value="METALLO-HYDROLASE YYCJ-RELATED"/>
    <property type="match status" value="1"/>
</dbReference>
<dbReference type="Pfam" id="PF12706">
    <property type="entry name" value="Lactamase_B_2"/>
    <property type="match status" value="1"/>
</dbReference>
<protein>
    <submittedName>
        <fullName evidence="2">Ribonuclease Z</fullName>
    </submittedName>
</protein>
<organism evidence="2">
    <name type="scientific">uncultured Anaerotruncus sp</name>
    <dbReference type="NCBI Taxonomy" id="905011"/>
    <lineage>
        <taxon>Bacteria</taxon>
        <taxon>Bacillati</taxon>
        <taxon>Bacillota</taxon>
        <taxon>Clostridia</taxon>
        <taxon>Eubacteriales</taxon>
        <taxon>Oscillospiraceae</taxon>
        <taxon>Anaerotruncus</taxon>
        <taxon>environmental samples</taxon>
    </lineage>
</organism>
<sequence length="264" mass="29240">MAKVCTLYSGSSGNSTYIGSECGGLLVDIGKNCKQTVLQLQSRGIEPESLGGILITHEHIDHVRGLKVFLKKYHTPLYTTTGTAGALRMKDLLQSDYPVHYIEEETPFEIQDMQISAMRTSHDCADSMAYRVRTARGKKVTVATDMGQLPDGFIDKVADSDLIVLESNYDENMLRSCDYPYFLKRRIFSDCGHLSNDLCAQTVCTLTQRGVPRFMLAHLSINSNAPEVAYQTTACQLQMMGADPEGDLQLSVAPRDTASPLWEL</sequence>
<gene>
    <name evidence="2" type="ORF">SAMEA3545359_02572</name>
</gene>
<dbReference type="Gene3D" id="3.60.15.10">
    <property type="entry name" value="Ribonuclease Z/Hydroxyacylglutathione hydrolase-like"/>
    <property type="match status" value="1"/>
</dbReference>
<dbReference type="InterPro" id="IPR036866">
    <property type="entry name" value="RibonucZ/Hydroxyglut_hydro"/>
</dbReference>
<dbReference type="EMBL" id="FMHG01000002">
    <property type="protein sequence ID" value="SCJ88427.1"/>
    <property type="molecule type" value="Genomic_DNA"/>
</dbReference>
<dbReference type="PANTHER" id="PTHR47619:SF1">
    <property type="entry name" value="EXODEOXYRIBONUCLEASE WALJ"/>
    <property type="match status" value="1"/>
</dbReference>
<evidence type="ECO:0000313" key="2">
    <source>
        <dbReference type="EMBL" id="SCJ88427.1"/>
    </source>
</evidence>
<dbReference type="SMART" id="SM00849">
    <property type="entry name" value="Lactamase_B"/>
    <property type="match status" value="1"/>
</dbReference>
<dbReference type="AlphaFoldDB" id="A0A1C6K2H1"/>
<dbReference type="InterPro" id="IPR052533">
    <property type="entry name" value="WalJ/YycJ-like"/>
</dbReference>
<reference evidence="2" key="1">
    <citation type="submission" date="2015-09" db="EMBL/GenBank/DDBJ databases">
        <authorList>
            <consortium name="Pathogen Informatics"/>
        </authorList>
    </citation>
    <scope>NUCLEOTIDE SEQUENCE</scope>
    <source>
        <strain evidence="2">2789STDY5834896</strain>
    </source>
</reference>